<dbReference type="Proteomes" id="UP001432322">
    <property type="component" value="Unassembled WGS sequence"/>
</dbReference>
<feature type="non-terminal residue" evidence="1">
    <location>
        <position position="82"/>
    </location>
</feature>
<evidence type="ECO:0000313" key="2">
    <source>
        <dbReference type="Proteomes" id="UP001432322"/>
    </source>
</evidence>
<proteinExistence type="predicted"/>
<gene>
    <name evidence="1" type="ORF">PFISCL1PPCAC_898</name>
</gene>
<evidence type="ECO:0000313" key="1">
    <source>
        <dbReference type="EMBL" id="GMT09601.1"/>
    </source>
</evidence>
<keyword evidence="2" id="KW-1185">Reference proteome</keyword>
<feature type="non-terminal residue" evidence="1">
    <location>
        <position position="1"/>
    </location>
</feature>
<organism evidence="1 2">
    <name type="scientific">Pristionchus fissidentatus</name>
    <dbReference type="NCBI Taxonomy" id="1538716"/>
    <lineage>
        <taxon>Eukaryota</taxon>
        <taxon>Metazoa</taxon>
        <taxon>Ecdysozoa</taxon>
        <taxon>Nematoda</taxon>
        <taxon>Chromadorea</taxon>
        <taxon>Rhabditida</taxon>
        <taxon>Rhabditina</taxon>
        <taxon>Diplogasteromorpha</taxon>
        <taxon>Diplogasteroidea</taxon>
        <taxon>Neodiplogasteridae</taxon>
        <taxon>Pristionchus</taxon>
    </lineage>
</organism>
<sequence>SEIIPVRVAIFDGKVQRKTILIGVSSDTEVCHLPNHPDLIKHIGNGSCEWSCDGDALESVTISLLSGIKTKKPIELMCTVNK</sequence>
<dbReference type="EMBL" id="BTSY01000001">
    <property type="protein sequence ID" value="GMT09601.1"/>
    <property type="molecule type" value="Genomic_DNA"/>
</dbReference>
<accession>A0AAV5UR49</accession>
<name>A0AAV5UR49_9BILA</name>
<dbReference type="AlphaFoldDB" id="A0AAV5UR49"/>
<reference evidence="1" key="1">
    <citation type="submission" date="2023-10" db="EMBL/GenBank/DDBJ databases">
        <title>Genome assembly of Pristionchus species.</title>
        <authorList>
            <person name="Yoshida K."/>
            <person name="Sommer R.J."/>
        </authorList>
    </citation>
    <scope>NUCLEOTIDE SEQUENCE</scope>
    <source>
        <strain evidence="1">RS5133</strain>
    </source>
</reference>
<comment type="caution">
    <text evidence="1">The sequence shown here is derived from an EMBL/GenBank/DDBJ whole genome shotgun (WGS) entry which is preliminary data.</text>
</comment>
<protein>
    <submittedName>
        <fullName evidence="1">Uncharacterized protein</fullName>
    </submittedName>
</protein>